<gene>
    <name evidence="3" type="ORF">FNU79_03150</name>
</gene>
<feature type="compositionally biased region" description="Low complexity" evidence="1">
    <location>
        <begin position="432"/>
        <end position="446"/>
    </location>
</feature>
<dbReference type="OrthoDB" id="9773411at2"/>
<dbReference type="EMBL" id="VKDB01000002">
    <property type="protein sequence ID" value="TSA87493.1"/>
    <property type="molecule type" value="Genomic_DNA"/>
</dbReference>
<reference evidence="3 4" key="1">
    <citation type="submission" date="2019-07" db="EMBL/GenBank/DDBJ databases">
        <title>Deinococcus detaillus sp. nov., isolated from humus soil in Antarctica.</title>
        <authorList>
            <person name="Zhang K."/>
        </authorList>
    </citation>
    <scope>NUCLEOTIDE SEQUENCE [LARGE SCALE GENOMIC DNA]</scope>
    <source>
        <strain evidence="3 4">H1</strain>
    </source>
</reference>
<sequence length="1067" mass="109342">MKRSRRAAVLTAMLAASLSAAQAQSALPVPTPFSLTSPTPRSGVPGQLVTLTFRLEGQGRYDLSVESPPGWVPITPRAQLDLSGQTLFPVTFRIPAQAPAGQVPITVRAQQGGQDVMSAESNVTVQAKSLVGLSSPAKVEGAAGVFLKIPVDVVNLGNQTDTFDLALENVDSRPQLSARSVTLKAGERTTVQVSLILSGISPDYHYTTYVLATSRLDSAVLARTRSEIIFGAGTNRTGGGAANSGPSLLFKVRSEAEVAYQRSDQGDQVDWGYSVHASGSGQLSDSVEAAASSEVGGDQAAALPSTLSAQLELRSETWSAQVTGSSSGVSVAGSVQAGDWIIAPRAQYQALGAAKRYGAGVDVSGPVAGGKFSASASSQAVTLGEQSQRQDSFGARYAVTLSPALDLSVSASAQGTQSSLRRVAPPLPTDPPADASSPVPAAQPAPTGTPSSSYSFGAQAAQILTYRSGNVDLTETYSASLGGLHTFGVSGGLSSAAPLGLRAAATVQLTPKENWYGVSGLAFFDGGGSRSFGASIGGHYQFSSDLTRASQWQASGGVSSPTYRVKAASFGELSLAATLRAALSSDDNKPLATDRSLGLEVGLSTAALQLRASASAQQDYTNTQQQRDQLSLGLASSYRLGQNEFGAQVGAARVSLDGVPTTTYGGQVSWQRQWSAQLSSALDFSQSWQNNSEGSSARSSAGVSVEGQNVLTPGLSLRASYRLAYDSAKTGPSGSGQPLSQAARVGVSYDLAFAVATPAAVVQAFGGLSGSLVSGTLYRDDNLNGVRDPGEAALAGVTVQAGNQTSVTDAQGRYQLQVSGPQTLSFPSGLSAALEPFGAGDSRRLTGTAGSRETRDIGFAPVGNVDVLAYQDLNQNGVYDADEPGLPYASVRLVGPVTRTVQADSRGHARTTLPLGRYTAALDLTGIAGLSAAAPLQADVQVGAAGAGALQLGAVPFIPKPVLSYKNGAAAIFARLDSETARAGDEVRLDVQLQGADSLSVRAFGQDYPAALTDNRAEITLKVPQHAAPGVYDLVLTASGPSGQKTSSVRLILTPTATTPVGEVTGP</sequence>
<dbReference type="Proteomes" id="UP000316092">
    <property type="component" value="Unassembled WGS sequence"/>
</dbReference>
<accession>A0A553V4T3</accession>
<dbReference type="Gene3D" id="2.60.40.10">
    <property type="entry name" value="Immunoglobulins"/>
    <property type="match status" value="1"/>
</dbReference>
<dbReference type="AlphaFoldDB" id="A0A553V4T3"/>
<name>A0A553V4T3_9DEIO</name>
<dbReference type="RefSeq" id="WP_143719452.1">
    <property type="nucleotide sequence ID" value="NZ_VKDB01000002.1"/>
</dbReference>
<feature type="region of interest" description="Disordered" evidence="1">
    <location>
        <begin position="416"/>
        <end position="453"/>
    </location>
</feature>
<keyword evidence="4" id="KW-1185">Reference proteome</keyword>
<feature type="signal peptide" evidence="2">
    <location>
        <begin position="1"/>
        <end position="23"/>
    </location>
</feature>
<evidence type="ECO:0008006" key="5">
    <source>
        <dbReference type="Google" id="ProtNLM"/>
    </source>
</evidence>
<keyword evidence="2" id="KW-0732">Signal</keyword>
<dbReference type="InterPro" id="IPR013783">
    <property type="entry name" value="Ig-like_fold"/>
</dbReference>
<evidence type="ECO:0000313" key="4">
    <source>
        <dbReference type="Proteomes" id="UP000316092"/>
    </source>
</evidence>
<evidence type="ECO:0000256" key="1">
    <source>
        <dbReference type="SAM" id="MobiDB-lite"/>
    </source>
</evidence>
<proteinExistence type="predicted"/>
<feature type="chain" id="PRO_5021874709" description="SD-repeat containing protein B domain-containing protein" evidence="2">
    <location>
        <begin position="24"/>
        <end position="1067"/>
    </location>
</feature>
<organism evidence="3 4">
    <name type="scientific">Deinococcus detaillensis</name>
    <dbReference type="NCBI Taxonomy" id="2592048"/>
    <lineage>
        <taxon>Bacteria</taxon>
        <taxon>Thermotogati</taxon>
        <taxon>Deinococcota</taxon>
        <taxon>Deinococci</taxon>
        <taxon>Deinococcales</taxon>
        <taxon>Deinococcaceae</taxon>
        <taxon>Deinococcus</taxon>
    </lineage>
</organism>
<evidence type="ECO:0000256" key="2">
    <source>
        <dbReference type="SAM" id="SignalP"/>
    </source>
</evidence>
<dbReference type="SUPFAM" id="SSF56935">
    <property type="entry name" value="Porins"/>
    <property type="match status" value="1"/>
</dbReference>
<protein>
    <recommendedName>
        <fullName evidence="5">SD-repeat containing protein B domain-containing protein</fullName>
    </recommendedName>
</protein>
<dbReference type="SUPFAM" id="SSF117074">
    <property type="entry name" value="Hypothetical protein PA1324"/>
    <property type="match status" value="1"/>
</dbReference>
<evidence type="ECO:0000313" key="3">
    <source>
        <dbReference type="EMBL" id="TSA87493.1"/>
    </source>
</evidence>
<comment type="caution">
    <text evidence="3">The sequence shown here is derived from an EMBL/GenBank/DDBJ whole genome shotgun (WGS) entry which is preliminary data.</text>
</comment>